<protein>
    <recommendedName>
        <fullName evidence="3">Glycosyltransferase 2-like domain-containing protein</fullName>
    </recommendedName>
</protein>
<reference evidence="1 2" key="1">
    <citation type="submission" date="2015-03" db="EMBL/GenBank/DDBJ databases">
        <title>Draft Genome Sequence of Burkholderia andropogonis type strain ICMP2807, isolated from Sorghum bicolor.</title>
        <authorList>
            <person name="Lopes-Santos L."/>
            <person name="Castro D.B."/>
            <person name="Ottoboni L.M."/>
            <person name="Park D."/>
            <person name="Weirc B.S."/>
            <person name="Destefano S.A."/>
        </authorList>
    </citation>
    <scope>NUCLEOTIDE SEQUENCE [LARGE SCALE GENOMIC DNA]</scope>
    <source>
        <strain evidence="1 2">ICMP2807</strain>
    </source>
</reference>
<evidence type="ECO:0008006" key="3">
    <source>
        <dbReference type="Google" id="ProtNLM"/>
    </source>
</evidence>
<name>A0A0F5K1S8_9BURK</name>
<gene>
    <name evidence="1" type="ORF">WM40_09240</name>
</gene>
<sequence>MHVVVCITSYNRIDCARILTEIVKLNWNTSWPIVHATAASSYVKSLEDLVIYRDPKPLTRGALDLLKASIEAAVSRYTADYIIHLEADTWIFDPHIIHHYLTRLSSDPYAMIAASSWSSDRLPKWQISTKASRRARATLARLLRRIGIQYGIRETKSLATQFFITKCTPEMRAMFLSLRADDHDRLERMLYKEVTARFGKRAIMGMSEREPVHPHFRNACARLSLISHHWPSAADAPTGAFTTSEPIIGKKEGLAEAALPNHGPHMTRLLTSDDLSYYNGNAPRR</sequence>
<dbReference type="RefSeq" id="WP_046152725.1">
    <property type="nucleotide sequence ID" value="NZ_CP191271.1"/>
</dbReference>
<evidence type="ECO:0000313" key="2">
    <source>
        <dbReference type="Proteomes" id="UP000033618"/>
    </source>
</evidence>
<dbReference type="PATRIC" id="fig|28092.6.peg.2177"/>
<dbReference type="Proteomes" id="UP000033618">
    <property type="component" value="Unassembled WGS sequence"/>
</dbReference>
<proteinExistence type="predicted"/>
<evidence type="ECO:0000313" key="1">
    <source>
        <dbReference type="EMBL" id="KKB63844.1"/>
    </source>
</evidence>
<keyword evidence="2" id="KW-1185">Reference proteome</keyword>
<organism evidence="1 2">
    <name type="scientific">Robbsia andropogonis</name>
    <dbReference type="NCBI Taxonomy" id="28092"/>
    <lineage>
        <taxon>Bacteria</taxon>
        <taxon>Pseudomonadati</taxon>
        <taxon>Pseudomonadota</taxon>
        <taxon>Betaproteobacteria</taxon>
        <taxon>Burkholderiales</taxon>
        <taxon>Burkholderiaceae</taxon>
        <taxon>Robbsia</taxon>
    </lineage>
</organism>
<dbReference type="EMBL" id="LAQU01000007">
    <property type="protein sequence ID" value="KKB63844.1"/>
    <property type="molecule type" value="Genomic_DNA"/>
</dbReference>
<comment type="caution">
    <text evidence="1">The sequence shown here is derived from an EMBL/GenBank/DDBJ whole genome shotgun (WGS) entry which is preliminary data.</text>
</comment>
<accession>A0A0F5K1S8</accession>
<dbReference type="AlphaFoldDB" id="A0A0F5K1S8"/>
<dbReference type="OrthoDB" id="5938178at2"/>